<reference evidence="1 2" key="1">
    <citation type="submission" date="2018-06" db="EMBL/GenBank/DDBJ databases">
        <title>Combined omics and stable isotope probing to characterize newly discovered Mariana Back-Arc vent microbial communities.</title>
        <authorList>
            <person name="Trembath-Reichert E."/>
            <person name="Huber J.A."/>
        </authorList>
    </citation>
    <scope>NUCLEOTIDE SEQUENCE [LARGE SCALE GENOMIC DNA]</scope>
    <source>
        <strain evidence="1">MAG 54</strain>
    </source>
</reference>
<dbReference type="PANTHER" id="PTHR43394:SF1">
    <property type="entry name" value="ATP-BINDING CASSETTE SUB-FAMILY B MEMBER 10, MITOCHONDRIAL"/>
    <property type="match status" value="1"/>
</dbReference>
<dbReference type="EMBL" id="QNZJ01000257">
    <property type="protein sequence ID" value="RTZ84683.1"/>
    <property type="molecule type" value="Genomic_DNA"/>
</dbReference>
<accession>A0A432GMT5</accession>
<keyword evidence="1" id="KW-0067">ATP-binding</keyword>
<evidence type="ECO:0000313" key="2">
    <source>
        <dbReference type="Proteomes" id="UP000287719"/>
    </source>
</evidence>
<evidence type="ECO:0000313" key="1">
    <source>
        <dbReference type="EMBL" id="RTZ84683.1"/>
    </source>
</evidence>
<gene>
    <name evidence="1" type="ORF">DSY95_05860</name>
</gene>
<proteinExistence type="predicted"/>
<organism evidence="1 2">
    <name type="scientific">SAR324 cluster bacterium</name>
    <dbReference type="NCBI Taxonomy" id="2024889"/>
    <lineage>
        <taxon>Bacteria</taxon>
        <taxon>Deltaproteobacteria</taxon>
        <taxon>SAR324 cluster</taxon>
    </lineage>
</organism>
<protein>
    <submittedName>
        <fullName evidence="1">ABC transporter ATP-binding protein</fullName>
    </submittedName>
</protein>
<dbReference type="PANTHER" id="PTHR43394">
    <property type="entry name" value="ATP-DEPENDENT PERMEASE MDL1, MITOCHONDRIAL"/>
    <property type="match status" value="1"/>
</dbReference>
<dbReference type="InterPro" id="IPR027417">
    <property type="entry name" value="P-loop_NTPase"/>
</dbReference>
<feature type="non-terminal residue" evidence="1">
    <location>
        <position position="1"/>
    </location>
</feature>
<dbReference type="Gene3D" id="3.40.50.300">
    <property type="entry name" value="P-loop containing nucleotide triphosphate hydrolases"/>
    <property type="match status" value="1"/>
</dbReference>
<dbReference type="Proteomes" id="UP000287719">
    <property type="component" value="Unassembled WGS sequence"/>
</dbReference>
<dbReference type="InterPro" id="IPR039421">
    <property type="entry name" value="Type_1_exporter"/>
</dbReference>
<comment type="caution">
    <text evidence="1">The sequence shown here is derived from an EMBL/GenBank/DDBJ whole genome shotgun (WGS) entry which is preliminary data.</text>
</comment>
<dbReference type="AlphaFoldDB" id="A0A432GMT5"/>
<dbReference type="GO" id="GO:0015421">
    <property type="term" value="F:ABC-type oligopeptide transporter activity"/>
    <property type="evidence" value="ECO:0007669"/>
    <property type="project" value="TreeGrafter"/>
</dbReference>
<dbReference type="GO" id="GO:0005524">
    <property type="term" value="F:ATP binding"/>
    <property type="evidence" value="ECO:0007669"/>
    <property type="project" value="UniProtKB-KW"/>
</dbReference>
<dbReference type="SUPFAM" id="SSF52540">
    <property type="entry name" value="P-loop containing nucleoside triphosphate hydrolases"/>
    <property type="match status" value="1"/>
</dbReference>
<name>A0A432GMT5_9DELT</name>
<keyword evidence="1" id="KW-0547">Nucleotide-binding</keyword>
<sequence>KIAIARAYMRDAQLLILDEPTAALDARAEHEVFHRFVELTFDKCAILISHRFSTVRMADRIVVLHEGKLLEHGTHEELIDAGGQYSELFQMQASGYR</sequence>